<dbReference type="InterPro" id="IPR036390">
    <property type="entry name" value="WH_DNA-bd_sf"/>
</dbReference>
<dbReference type="PANTHER" id="PTHR30537:SF5">
    <property type="entry name" value="HTH-TYPE TRANSCRIPTIONAL ACTIVATOR TTDR-RELATED"/>
    <property type="match status" value="1"/>
</dbReference>
<gene>
    <name evidence="6" type="ORF">PDM29_18030</name>
</gene>
<dbReference type="Gene3D" id="3.40.190.290">
    <property type="match status" value="1"/>
</dbReference>
<proteinExistence type="inferred from homology"/>
<keyword evidence="7" id="KW-1185">Reference proteome</keyword>
<organism evidence="6 7">
    <name type="scientific">Stenotrophomonas oahuensis</name>
    <dbReference type="NCBI Taxonomy" id="3003271"/>
    <lineage>
        <taxon>Bacteria</taxon>
        <taxon>Pseudomonadati</taxon>
        <taxon>Pseudomonadota</taxon>
        <taxon>Gammaproteobacteria</taxon>
        <taxon>Lysobacterales</taxon>
        <taxon>Lysobacteraceae</taxon>
        <taxon>Stenotrophomonas</taxon>
    </lineage>
</organism>
<dbReference type="SUPFAM" id="SSF46785">
    <property type="entry name" value="Winged helix' DNA-binding domain"/>
    <property type="match status" value="1"/>
</dbReference>
<dbReference type="Pfam" id="PF00126">
    <property type="entry name" value="HTH_1"/>
    <property type="match status" value="1"/>
</dbReference>
<name>A0ABY9YMU4_9GAMM</name>
<evidence type="ECO:0000313" key="6">
    <source>
        <dbReference type="EMBL" id="WNH52210.1"/>
    </source>
</evidence>
<evidence type="ECO:0000256" key="4">
    <source>
        <dbReference type="ARBA" id="ARBA00023163"/>
    </source>
</evidence>
<evidence type="ECO:0000256" key="1">
    <source>
        <dbReference type="ARBA" id="ARBA00009437"/>
    </source>
</evidence>
<dbReference type="Pfam" id="PF03466">
    <property type="entry name" value="LysR_substrate"/>
    <property type="match status" value="1"/>
</dbReference>
<dbReference type="Proteomes" id="UP001302072">
    <property type="component" value="Chromosome"/>
</dbReference>
<dbReference type="EMBL" id="CP115541">
    <property type="protein sequence ID" value="WNH52210.1"/>
    <property type="molecule type" value="Genomic_DNA"/>
</dbReference>
<evidence type="ECO:0000313" key="7">
    <source>
        <dbReference type="Proteomes" id="UP001302072"/>
    </source>
</evidence>
<dbReference type="InterPro" id="IPR058163">
    <property type="entry name" value="LysR-type_TF_proteobact-type"/>
</dbReference>
<reference evidence="6 7" key="1">
    <citation type="submission" date="2022-12" db="EMBL/GenBank/DDBJ databases">
        <title>Two new species, Stenotrophomonas aracearum and Stenotrophomonas oahuensis, isolated from Anthurium (Araceae family) in Hawaii.</title>
        <authorList>
            <person name="Chunag S.C."/>
            <person name="Dobhal S."/>
            <person name="Alvarez A."/>
            <person name="Arif M."/>
        </authorList>
    </citation>
    <scope>NUCLEOTIDE SEQUENCE [LARGE SCALE GENOMIC DNA]</scope>
    <source>
        <strain evidence="6 7">A5586</strain>
    </source>
</reference>
<dbReference type="Gene3D" id="1.10.10.10">
    <property type="entry name" value="Winged helix-like DNA-binding domain superfamily/Winged helix DNA-binding domain"/>
    <property type="match status" value="1"/>
</dbReference>
<dbReference type="RefSeq" id="WP_311191415.1">
    <property type="nucleotide sequence ID" value="NZ_CP115541.1"/>
</dbReference>
<evidence type="ECO:0000256" key="3">
    <source>
        <dbReference type="ARBA" id="ARBA00023125"/>
    </source>
</evidence>
<keyword evidence="2" id="KW-0805">Transcription regulation</keyword>
<dbReference type="InterPro" id="IPR036388">
    <property type="entry name" value="WH-like_DNA-bd_sf"/>
</dbReference>
<dbReference type="SUPFAM" id="SSF53850">
    <property type="entry name" value="Periplasmic binding protein-like II"/>
    <property type="match status" value="1"/>
</dbReference>
<keyword evidence="4" id="KW-0804">Transcription</keyword>
<keyword evidence="3" id="KW-0238">DNA-binding</keyword>
<comment type="similarity">
    <text evidence="1">Belongs to the LysR transcriptional regulatory family.</text>
</comment>
<sequence>MIEDLGELRTFDRIVRGGSLSAAARELRVSLAVVSKRLTALERRLQVRLLNRSTRRASLTDEGLLFHEHCCRVLAAVDAAEAALEQRQDVVAGVLKLTAPNGFGRRHVVPAVRSFQRAHPGVRVHLSLRDELVDLIGDGVELALRYGTLDDSRLVARELAPNRRILCAAPEYLRRRGVPRCIEDLRDHDLIASGSPPVTQWLFAGPGGTVAFPLEATTLCDDGDAAQVLAVQGAGIARKSIWDVAEDLHTGRLVEVLPHFALATSPLSAVHGSGKQLAPRVRVFLEHMVQQLRESVAWRYAIALP</sequence>
<dbReference type="PANTHER" id="PTHR30537">
    <property type="entry name" value="HTH-TYPE TRANSCRIPTIONAL REGULATOR"/>
    <property type="match status" value="1"/>
</dbReference>
<evidence type="ECO:0000259" key="5">
    <source>
        <dbReference type="PROSITE" id="PS50931"/>
    </source>
</evidence>
<dbReference type="CDD" id="cd08422">
    <property type="entry name" value="PBP2_CrgA_like"/>
    <property type="match status" value="1"/>
</dbReference>
<feature type="domain" description="HTH lysR-type" evidence="5">
    <location>
        <begin position="1"/>
        <end position="60"/>
    </location>
</feature>
<evidence type="ECO:0000256" key="2">
    <source>
        <dbReference type="ARBA" id="ARBA00023015"/>
    </source>
</evidence>
<dbReference type="PROSITE" id="PS50931">
    <property type="entry name" value="HTH_LYSR"/>
    <property type="match status" value="1"/>
</dbReference>
<dbReference type="InterPro" id="IPR000847">
    <property type="entry name" value="LysR_HTH_N"/>
</dbReference>
<protein>
    <submittedName>
        <fullName evidence="6">LysR family transcriptional regulator</fullName>
    </submittedName>
</protein>
<accession>A0ABY9YMU4</accession>
<dbReference type="InterPro" id="IPR005119">
    <property type="entry name" value="LysR_subst-bd"/>
</dbReference>